<reference evidence="2 3" key="1">
    <citation type="submission" date="2023-05" db="EMBL/GenBank/DDBJ databases">
        <title>B98-5 Cell Line De Novo Hybrid Assembly: An Optical Mapping Approach.</title>
        <authorList>
            <person name="Kananen K."/>
            <person name="Auerbach J.A."/>
            <person name="Kautto E."/>
            <person name="Blachly J.S."/>
        </authorList>
    </citation>
    <scope>NUCLEOTIDE SEQUENCE [LARGE SCALE GENOMIC DNA]</scope>
    <source>
        <strain evidence="2">B95-8</strain>
        <tissue evidence="2">Cell line</tissue>
    </source>
</reference>
<gene>
    <name evidence="2" type="ORF">P7K49_012035</name>
</gene>
<dbReference type="EMBL" id="JASSZA010000005">
    <property type="protein sequence ID" value="KAK2112288.1"/>
    <property type="molecule type" value="Genomic_DNA"/>
</dbReference>
<dbReference type="Proteomes" id="UP001266305">
    <property type="component" value="Unassembled WGS sequence"/>
</dbReference>
<accession>A0ABQ9VSC7</accession>
<sequence>MLTNQVPDPPGTPLLPSSGKSMDGEFLPGLNSQPLTRELRPSIGVGGSSPKGLFCGSEAAPCSRQPHFATVNTRPQRILDTSSLTQSAPASPTNKGVHIHQAGGSPPASSTSSSSLTSDVAKQPVSRDLPSSRPGTTAPAGAQYTPHSHQFPRTRKMFDKGPDQVQSPSCLVIWTLSIASQMGVRGLRCRLLMPLRDRAGPRSVGRSLPFQIWELALTRAPLCLHSAGVLPGVSRFSNPGSGFTILGAPL</sequence>
<feature type="compositionally biased region" description="Low complexity" evidence="1">
    <location>
        <begin position="102"/>
        <end position="118"/>
    </location>
</feature>
<comment type="caution">
    <text evidence="2">The sequence shown here is derived from an EMBL/GenBank/DDBJ whole genome shotgun (WGS) entry which is preliminary data.</text>
</comment>
<keyword evidence="3" id="KW-1185">Reference proteome</keyword>
<evidence type="ECO:0000313" key="3">
    <source>
        <dbReference type="Proteomes" id="UP001266305"/>
    </source>
</evidence>
<evidence type="ECO:0000313" key="2">
    <source>
        <dbReference type="EMBL" id="KAK2112288.1"/>
    </source>
</evidence>
<proteinExistence type="predicted"/>
<organism evidence="2 3">
    <name type="scientific">Saguinus oedipus</name>
    <name type="common">Cotton-top tamarin</name>
    <name type="synonym">Oedipomidas oedipus</name>
    <dbReference type="NCBI Taxonomy" id="9490"/>
    <lineage>
        <taxon>Eukaryota</taxon>
        <taxon>Metazoa</taxon>
        <taxon>Chordata</taxon>
        <taxon>Craniata</taxon>
        <taxon>Vertebrata</taxon>
        <taxon>Euteleostomi</taxon>
        <taxon>Mammalia</taxon>
        <taxon>Eutheria</taxon>
        <taxon>Euarchontoglires</taxon>
        <taxon>Primates</taxon>
        <taxon>Haplorrhini</taxon>
        <taxon>Platyrrhini</taxon>
        <taxon>Cebidae</taxon>
        <taxon>Callitrichinae</taxon>
        <taxon>Saguinus</taxon>
    </lineage>
</organism>
<name>A0ABQ9VSC7_SAGOE</name>
<feature type="compositionally biased region" description="Polar residues" evidence="1">
    <location>
        <begin position="82"/>
        <end position="94"/>
    </location>
</feature>
<evidence type="ECO:0000256" key="1">
    <source>
        <dbReference type="SAM" id="MobiDB-lite"/>
    </source>
</evidence>
<feature type="region of interest" description="Disordered" evidence="1">
    <location>
        <begin position="82"/>
        <end position="162"/>
    </location>
</feature>
<feature type="region of interest" description="Disordered" evidence="1">
    <location>
        <begin position="1"/>
        <end position="61"/>
    </location>
</feature>
<protein>
    <submittedName>
        <fullName evidence="2">Uncharacterized protein</fullName>
    </submittedName>
</protein>